<organism evidence="9 10">
    <name type="scientific">Enterococcus pallens ATCC BAA-351</name>
    <dbReference type="NCBI Taxonomy" id="1158607"/>
    <lineage>
        <taxon>Bacteria</taxon>
        <taxon>Bacillati</taxon>
        <taxon>Bacillota</taxon>
        <taxon>Bacilli</taxon>
        <taxon>Lactobacillales</taxon>
        <taxon>Enterococcaceae</taxon>
        <taxon>Enterococcus</taxon>
    </lineage>
</organism>
<keyword evidence="5" id="KW-0547">Nucleotide-binding</keyword>
<dbReference type="Proteomes" id="UP000013782">
    <property type="component" value="Unassembled WGS sequence"/>
</dbReference>
<dbReference type="EC" id="2.7.1.100" evidence="3"/>
<comment type="similarity">
    <text evidence="1">Belongs to the methylthioribose kinase family.</text>
</comment>
<evidence type="ECO:0000313" key="10">
    <source>
        <dbReference type="Proteomes" id="UP000013782"/>
    </source>
</evidence>
<sequence>MQVRLANNPRYQEHFLMDQAAIADYVVNELQLFSSTDELEVTEIGDGNINYVFRIVNQTSGESIVIKQADKRLRSSGRPLSIDRSRIEAEILIWQNELAPDYVPTVYYFDPQMHALTMEDISAYHNMRYQLIDHQIFPHFSEAISDYLAETLLPTTDLVLARGVKKQKVREFINIEMSDISEDLVFTEPYNDYKQRNIITPGNQDFVAENLYQNTPLQSEVAWLRNNFMNNAQALIHGDLHTGSIFIHQRGLKVIDPEFAFYGPIGYDIGNVLAHLYFPMVEMMFEDQPKEAFVQWSQSAIQEVYDKTREKFEQVYDQQVQCSLYRNEVFEQSLLDDIFADALGYAGTEIIRRVVGDSKVKELSLLTNPESQLKMERLLIKIGIQLIIDRRKITSGQQIIQHFNELKER</sequence>
<comment type="subunit">
    <text evidence="2">Homodimer.</text>
</comment>
<dbReference type="RefSeq" id="WP_010758702.1">
    <property type="nucleotide sequence ID" value="NZ_ASWD01000008.1"/>
</dbReference>
<dbReference type="AlphaFoldDB" id="R2Q7C4"/>
<dbReference type="HOGENOM" id="CLU_033681_0_0_9"/>
<evidence type="ECO:0000313" key="9">
    <source>
        <dbReference type="EMBL" id="EOH91193.1"/>
    </source>
</evidence>
<dbReference type="STRING" id="160454.RV10_GL002063"/>
<evidence type="ECO:0000256" key="1">
    <source>
        <dbReference type="ARBA" id="ARBA00010165"/>
    </source>
</evidence>
<dbReference type="GO" id="GO:0009086">
    <property type="term" value="P:methionine biosynthetic process"/>
    <property type="evidence" value="ECO:0007669"/>
    <property type="project" value="InterPro"/>
</dbReference>
<dbReference type="Pfam" id="PF01636">
    <property type="entry name" value="APH"/>
    <property type="match status" value="1"/>
</dbReference>
<keyword evidence="10" id="KW-1185">Reference proteome</keyword>
<name>R2Q7C4_9ENTE</name>
<dbReference type="OrthoDB" id="9777791at2"/>
<feature type="domain" description="Aminoglycoside phosphotransferase" evidence="8">
    <location>
        <begin position="186"/>
        <end position="279"/>
    </location>
</feature>
<accession>R2Q7C4</accession>
<dbReference type="PANTHER" id="PTHR34273:SF2">
    <property type="entry name" value="METHYLTHIORIBOSE KINASE"/>
    <property type="match status" value="1"/>
</dbReference>
<dbReference type="Gene3D" id="3.90.1200.10">
    <property type="match status" value="1"/>
</dbReference>
<dbReference type="NCBIfam" id="TIGR01767">
    <property type="entry name" value="MTRK"/>
    <property type="match status" value="1"/>
</dbReference>
<dbReference type="PANTHER" id="PTHR34273">
    <property type="entry name" value="METHYLTHIORIBOSE KINASE"/>
    <property type="match status" value="1"/>
</dbReference>
<evidence type="ECO:0000256" key="2">
    <source>
        <dbReference type="ARBA" id="ARBA00011738"/>
    </source>
</evidence>
<dbReference type="eggNOG" id="COG4857">
    <property type="taxonomic scope" value="Bacteria"/>
</dbReference>
<keyword evidence="6 9" id="KW-0418">Kinase</keyword>
<dbReference type="InterPro" id="IPR009212">
    <property type="entry name" value="Methylthioribose_kinase"/>
</dbReference>
<dbReference type="InterPro" id="IPR002575">
    <property type="entry name" value="Aminoglycoside_PTrfase"/>
</dbReference>
<dbReference type="GO" id="GO:0046522">
    <property type="term" value="F:S-methyl-5-thioribose kinase activity"/>
    <property type="evidence" value="ECO:0007669"/>
    <property type="project" value="UniProtKB-EC"/>
</dbReference>
<dbReference type="PIRSF" id="PIRSF031134">
    <property type="entry name" value="MTRK"/>
    <property type="match status" value="1"/>
</dbReference>
<evidence type="ECO:0000256" key="4">
    <source>
        <dbReference type="ARBA" id="ARBA00022679"/>
    </source>
</evidence>
<dbReference type="Gene3D" id="3.30.200.20">
    <property type="entry name" value="Phosphorylase Kinase, domain 1"/>
    <property type="match status" value="1"/>
</dbReference>
<keyword evidence="4" id="KW-0808">Transferase</keyword>
<evidence type="ECO:0000256" key="7">
    <source>
        <dbReference type="ARBA" id="ARBA00022840"/>
    </source>
</evidence>
<gene>
    <name evidence="9" type="ORF">UAU_03732</name>
</gene>
<evidence type="ECO:0000256" key="6">
    <source>
        <dbReference type="ARBA" id="ARBA00022777"/>
    </source>
</evidence>
<keyword evidence="7" id="KW-0067">ATP-binding</keyword>
<dbReference type="SUPFAM" id="SSF56112">
    <property type="entry name" value="Protein kinase-like (PK-like)"/>
    <property type="match status" value="1"/>
</dbReference>
<evidence type="ECO:0000259" key="8">
    <source>
        <dbReference type="Pfam" id="PF01636"/>
    </source>
</evidence>
<dbReference type="EMBL" id="AJAQ01000035">
    <property type="protein sequence ID" value="EOH91193.1"/>
    <property type="molecule type" value="Genomic_DNA"/>
</dbReference>
<dbReference type="GO" id="GO:0005524">
    <property type="term" value="F:ATP binding"/>
    <property type="evidence" value="ECO:0007669"/>
    <property type="project" value="UniProtKB-KW"/>
</dbReference>
<dbReference type="InterPro" id="IPR011009">
    <property type="entry name" value="Kinase-like_dom_sf"/>
</dbReference>
<proteinExistence type="inferred from homology"/>
<evidence type="ECO:0000256" key="5">
    <source>
        <dbReference type="ARBA" id="ARBA00022741"/>
    </source>
</evidence>
<dbReference type="PATRIC" id="fig|1158607.3.peg.3731"/>
<evidence type="ECO:0000256" key="3">
    <source>
        <dbReference type="ARBA" id="ARBA00012128"/>
    </source>
</evidence>
<protein>
    <recommendedName>
        <fullName evidence="3">S-methyl-5-thioribose kinase</fullName>
        <ecNumber evidence="3">2.7.1.100</ecNumber>
    </recommendedName>
</protein>
<comment type="caution">
    <text evidence="9">The sequence shown here is derived from an EMBL/GenBank/DDBJ whole genome shotgun (WGS) entry which is preliminary data.</text>
</comment>
<reference evidence="9 10" key="1">
    <citation type="submission" date="2013-02" db="EMBL/GenBank/DDBJ databases">
        <title>The Genome Sequence of Enterococcus pallens BAA-351.</title>
        <authorList>
            <consortium name="The Broad Institute Genome Sequencing Platform"/>
            <consortium name="The Broad Institute Genome Sequencing Center for Infectious Disease"/>
            <person name="Earl A.M."/>
            <person name="Gilmore M.S."/>
            <person name="Lebreton F."/>
            <person name="Walker B."/>
            <person name="Young S.K."/>
            <person name="Zeng Q."/>
            <person name="Gargeya S."/>
            <person name="Fitzgerald M."/>
            <person name="Haas B."/>
            <person name="Abouelleil A."/>
            <person name="Alvarado L."/>
            <person name="Arachchi H.M."/>
            <person name="Berlin A.M."/>
            <person name="Chapman S.B."/>
            <person name="Dewar J."/>
            <person name="Goldberg J."/>
            <person name="Griggs A."/>
            <person name="Gujja S."/>
            <person name="Hansen M."/>
            <person name="Howarth C."/>
            <person name="Imamovic A."/>
            <person name="Larimer J."/>
            <person name="McCowan C."/>
            <person name="Murphy C."/>
            <person name="Neiman D."/>
            <person name="Pearson M."/>
            <person name="Priest M."/>
            <person name="Roberts A."/>
            <person name="Saif S."/>
            <person name="Shea T."/>
            <person name="Sisk P."/>
            <person name="Sykes S."/>
            <person name="Wortman J."/>
            <person name="Nusbaum C."/>
            <person name="Birren B."/>
        </authorList>
    </citation>
    <scope>NUCLEOTIDE SEQUENCE [LARGE SCALE GENOMIC DNA]</scope>
    <source>
        <strain evidence="9 10">ATCC BAA-351</strain>
    </source>
</reference>